<dbReference type="AlphaFoldDB" id="A0A2T4BWD6"/>
<organism evidence="1 2">
    <name type="scientific">Trichoderma longibrachiatum ATCC 18648</name>
    <dbReference type="NCBI Taxonomy" id="983965"/>
    <lineage>
        <taxon>Eukaryota</taxon>
        <taxon>Fungi</taxon>
        <taxon>Dikarya</taxon>
        <taxon>Ascomycota</taxon>
        <taxon>Pezizomycotina</taxon>
        <taxon>Sordariomycetes</taxon>
        <taxon>Hypocreomycetidae</taxon>
        <taxon>Hypocreales</taxon>
        <taxon>Hypocreaceae</taxon>
        <taxon>Trichoderma</taxon>
    </lineage>
</organism>
<dbReference type="Proteomes" id="UP000240760">
    <property type="component" value="Unassembled WGS sequence"/>
</dbReference>
<proteinExistence type="predicted"/>
<accession>A0A2T4BWD6</accession>
<reference evidence="1 2" key="1">
    <citation type="submission" date="2016-07" db="EMBL/GenBank/DDBJ databases">
        <title>Multiple horizontal gene transfer events from other fungi enriched the ability of initially mycotrophic Trichoderma (Ascomycota) to feed on dead plant biomass.</title>
        <authorList>
            <consortium name="DOE Joint Genome Institute"/>
            <person name="Aerts A."/>
            <person name="Atanasova L."/>
            <person name="Chenthamara K."/>
            <person name="Zhang J."/>
            <person name="Grujic M."/>
            <person name="Henrissat B."/>
            <person name="Kuo A."/>
            <person name="Salamov A."/>
            <person name="Lipzen A."/>
            <person name="Labutti K."/>
            <person name="Barry K."/>
            <person name="Miao Y."/>
            <person name="Rahimi M.J."/>
            <person name="Shen Q."/>
            <person name="Grigoriev I.V."/>
            <person name="Kubicek C.P."/>
            <person name="Druzhinina I.S."/>
        </authorList>
    </citation>
    <scope>NUCLEOTIDE SEQUENCE [LARGE SCALE GENOMIC DNA]</scope>
    <source>
        <strain evidence="1 2">ATCC 18648</strain>
    </source>
</reference>
<name>A0A2T4BWD6_TRILO</name>
<gene>
    <name evidence="1" type="ORF">M440DRAFT_135778</name>
</gene>
<sequence length="153" mass="16972">MSLKSVKSTHVESCRSLASGPSIALGVNSFAIAICRSRLANQDIRCKTINLSNFISFLCPSFRLHSPPSIFMPFSLPLDARFLEVQYRLMRRFFQCKSGVAFEHVLNLRIPSNMGAAFGPDITVSRPGTVLVSLLLVSITSGFLRNRVLSYLM</sequence>
<evidence type="ECO:0000313" key="1">
    <source>
        <dbReference type="EMBL" id="PTB73623.1"/>
    </source>
</evidence>
<dbReference type="EMBL" id="KZ679138">
    <property type="protein sequence ID" value="PTB73623.1"/>
    <property type="molecule type" value="Genomic_DNA"/>
</dbReference>
<protein>
    <submittedName>
        <fullName evidence="1">Uncharacterized protein</fullName>
    </submittedName>
</protein>
<evidence type="ECO:0000313" key="2">
    <source>
        <dbReference type="Proteomes" id="UP000240760"/>
    </source>
</evidence>
<keyword evidence="2" id="KW-1185">Reference proteome</keyword>